<name>K2AEA5_9BACT</name>
<dbReference type="EMBL" id="AMFJ01021635">
    <property type="protein sequence ID" value="EKD66385.1"/>
    <property type="molecule type" value="Genomic_DNA"/>
</dbReference>
<protein>
    <submittedName>
        <fullName evidence="1">Uncharacterized protein</fullName>
    </submittedName>
</protein>
<organism evidence="1">
    <name type="scientific">uncultured bacterium</name>
    <name type="common">gcode 4</name>
    <dbReference type="NCBI Taxonomy" id="1234023"/>
    <lineage>
        <taxon>Bacteria</taxon>
        <taxon>environmental samples</taxon>
    </lineage>
</organism>
<sequence>MKKTITKKSPISTIYTIQKPYSKTNLILVLDDIFQNKRKLFQNWNERWIFIQYPVVAKLIFTLPFDNKFVVYIDSTWKVLSTLILEKWINMDIRIIEIRIFSHKDIRSFALGNDIFLKSLKELKFDWYVEELQDFSSDFDNIPFDLK</sequence>
<reference evidence="1" key="1">
    <citation type="journal article" date="2012" name="Science">
        <title>Fermentation, hydrogen, and sulfur metabolism in multiple uncultivated bacterial phyla.</title>
        <authorList>
            <person name="Wrighton K.C."/>
            <person name="Thomas B.C."/>
            <person name="Sharon I."/>
            <person name="Miller C.S."/>
            <person name="Castelle C.J."/>
            <person name="VerBerkmoes N.C."/>
            <person name="Wilkins M.J."/>
            <person name="Hettich R.L."/>
            <person name="Lipton M.S."/>
            <person name="Williams K.H."/>
            <person name="Long P.E."/>
            <person name="Banfield J.F."/>
        </authorList>
    </citation>
    <scope>NUCLEOTIDE SEQUENCE [LARGE SCALE GENOMIC DNA]</scope>
</reference>
<accession>K2AEA5</accession>
<dbReference type="AlphaFoldDB" id="K2AEA5"/>
<gene>
    <name evidence="1" type="ORF">ACD_49C00049G0018</name>
</gene>
<comment type="caution">
    <text evidence="1">The sequence shown here is derived from an EMBL/GenBank/DDBJ whole genome shotgun (WGS) entry which is preliminary data.</text>
</comment>
<evidence type="ECO:0000313" key="1">
    <source>
        <dbReference type="EMBL" id="EKD66385.1"/>
    </source>
</evidence>
<proteinExistence type="predicted"/>